<dbReference type="PANTHER" id="PTHR13393">
    <property type="entry name" value="SAM-DEPENDENT METHYLTRANSFERASE"/>
    <property type="match status" value="1"/>
</dbReference>
<comment type="similarity">
    <text evidence="6">Belongs to the methyltransferase superfamily. METTL16/RlmF family.</text>
</comment>
<gene>
    <name evidence="6" type="primary">rlmF</name>
    <name evidence="7" type="ORF">DFQ11_10731</name>
</gene>
<dbReference type="InterPro" id="IPR010286">
    <property type="entry name" value="METTL16/RlmF"/>
</dbReference>
<organism evidence="7 8">
    <name type="scientific">Winogradskyella epiphytica</name>
    <dbReference type="NCBI Taxonomy" id="262005"/>
    <lineage>
        <taxon>Bacteria</taxon>
        <taxon>Pseudomonadati</taxon>
        <taxon>Bacteroidota</taxon>
        <taxon>Flavobacteriia</taxon>
        <taxon>Flavobacteriales</taxon>
        <taxon>Flavobacteriaceae</taxon>
        <taxon>Winogradskyella</taxon>
    </lineage>
</organism>
<evidence type="ECO:0000256" key="1">
    <source>
        <dbReference type="ARBA" id="ARBA00022490"/>
    </source>
</evidence>
<dbReference type="Proteomes" id="UP000248054">
    <property type="component" value="Unassembled WGS sequence"/>
</dbReference>
<keyword evidence="1 6" id="KW-0963">Cytoplasm</keyword>
<keyword evidence="8" id="KW-1185">Reference proteome</keyword>
<name>A0A2V4XQG5_9FLAO</name>
<keyword evidence="2 6" id="KW-0698">rRNA processing</keyword>
<sequence>MYNNLETHCNAFPLPLHFQTIHTLQKKKPHPKVKSELHPRSRHRERYNFEELIKSSPDLAPFVAPNKYGDESINFFNPDAVKALNTALLKHHYRLEYWDIPQHYLCPPIPGRADYIHNIADLLKEHQSEIPTGQHIKGLDIGVGANCIYPIIGNHEYGWSFIGSDTDEKAISSAQSIVTKNPNLKSHIEIRRQEQANAFFKGVLNPDERVDFTICNPPFHASLEDAKKASLKKLKNLKGQPDVKPVLNFGGQQNELWTKGGEARFVKDMIYESKHFSKQCLWFTSLISKETTLKPTYKILQKVNATFVKTIEMGQGHKISRFIAWTFLTEQEQKDWVKERW</sequence>
<accession>A0A2V4XQG5</accession>
<dbReference type="CDD" id="cd02440">
    <property type="entry name" value="AdoMet_MTases"/>
    <property type="match status" value="1"/>
</dbReference>
<keyword evidence="5 6" id="KW-0949">S-adenosyl-L-methionine</keyword>
<evidence type="ECO:0000256" key="3">
    <source>
        <dbReference type="ARBA" id="ARBA00022603"/>
    </source>
</evidence>
<reference evidence="7 8" key="1">
    <citation type="submission" date="2018-06" db="EMBL/GenBank/DDBJ databases">
        <title>Genomic Encyclopedia of Type Strains, Phase III (KMG-III): the genomes of soil and plant-associated and newly described type strains.</title>
        <authorList>
            <person name="Whitman W."/>
        </authorList>
    </citation>
    <scope>NUCLEOTIDE SEQUENCE [LARGE SCALE GENOMIC DNA]</scope>
    <source>
        <strain evidence="7 8">CECT 7945</strain>
    </source>
</reference>
<dbReference type="SUPFAM" id="SSF53335">
    <property type="entry name" value="S-adenosyl-L-methionine-dependent methyltransferases"/>
    <property type="match status" value="1"/>
</dbReference>
<evidence type="ECO:0000256" key="5">
    <source>
        <dbReference type="ARBA" id="ARBA00022691"/>
    </source>
</evidence>
<evidence type="ECO:0000313" key="7">
    <source>
        <dbReference type="EMBL" id="PYE80067.1"/>
    </source>
</evidence>
<dbReference type="NCBIfam" id="NF008725">
    <property type="entry name" value="PRK11727.1"/>
    <property type="match status" value="1"/>
</dbReference>
<comment type="catalytic activity">
    <reaction evidence="6">
        <text>adenosine(1618) in 23S rRNA + S-adenosyl-L-methionine = N(6)-methyladenosine(1618) in 23S rRNA + S-adenosyl-L-homocysteine + H(+)</text>
        <dbReference type="Rhea" id="RHEA:16497"/>
        <dbReference type="Rhea" id="RHEA-COMP:10229"/>
        <dbReference type="Rhea" id="RHEA-COMP:10231"/>
        <dbReference type="ChEBI" id="CHEBI:15378"/>
        <dbReference type="ChEBI" id="CHEBI:57856"/>
        <dbReference type="ChEBI" id="CHEBI:59789"/>
        <dbReference type="ChEBI" id="CHEBI:74411"/>
        <dbReference type="ChEBI" id="CHEBI:74449"/>
        <dbReference type="EC" id="2.1.1.181"/>
    </reaction>
</comment>
<dbReference type="GO" id="GO:0005737">
    <property type="term" value="C:cytoplasm"/>
    <property type="evidence" value="ECO:0007669"/>
    <property type="project" value="UniProtKB-SubCell"/>
</dbReference>
<comment type="caution">
    <text evidence="7">The sequence shown here is derived from an EMBL/GenBank/DDBJ whole genome shotgun (WGS) entry which is preliminary data.</text>
</comment>
<proteinExistence type="inferred from homology"/>
<dbReference type="GO" id="GO:0052907">
    <property type="term" value="F:23S rRNA (adenine(1618)-N(6))-methyltransferase activity"/>
    <property type="evidence" value="ECO:0007669"/>
    <property type="project" value="UniProtKB-EC"/>
</dbReference>
<dbReference type="Gene3D" id="3.40.50.150">
    <property type="entry name" value="Vaccinia Virus protein VP39"/>
    <property type="match status" value="1"/>
</dbReference>
<dbReference type="PIRSF" id="PIRSF029038">
    <property type="entry name" value="Mtase_YbiN_prd"/>
    <property type="match status" value="1"/>
</dbReference>
<dbReference type="AlphaFoldDB" id="A0A2V4XQG5"/>
<dbReference type="EC" id="2.1.1.181" evidence="6"/>
<evidence type="ECO:0000313" key="8">
    <source>
        <dbReference type="Proteomes" id="UP000248054"/>
    </source>
</evidence>
<dbReference type="EMBL" id="QJTD01000007">
    <property type="protein sequence ID" value="PYE80067.1"/>
    <property type="molecule type" value="Genomic_DNA"/>
</dbReference>
<dbReference type="GO" id="GO:0070475">
    <property type="term" value="P:rRNA base methylation"/>
    <property type="evidence" value="ECO:0007669"/>
    <property type="project" value="TreeGrafter"/>
</dbReference>
<dbReference type="HAMAP" id="MF_01848">
    <property type="entry name" value="23SrRNA_methyltr_F"/>
    <property type="match status" value="1"/>
</dbReference>
<evidence type="ECO:0000256" key="4">
    <source>
        <dbReference type="ARBA" id="ARBA00022679"/>
    </source>
</evidence>
<dbReference type="InterPro" id="IPR016909">
    <property type="entry name" value="rRNA_lsu_MeTfrase_F"/>
</dbReference>
<dbReference type="InterPro" id="IPR029063">
    <property type="entry name" value="SAM-dependent_MTases_sf"/>
</dbReference>
<evidence type="ECO:0000256" key="2">
    <source>
        <dbReference type="ARBA" id="ARBA00022552"/>
    </source>
</evidence>
<keyword evidence="4 6" id="KW-0808">Transferase</keyword>
<comment type="function">
    <text evidence="6">Specifically methylates the adenine in position 1618 of 23S rRNA.</text>
</comment>
<comment type="subcellular location">
    <subcellularLocation>
        <location evidence="6">Cytoplasm</location>
    </subcellularLocation>
</comment>
<dbReference type="PANTHER" id="PTHR13393:SF0">
    <property type="entry name" value="RNA N6-ADENOSINE-METHYLTRANSFERASE METTL16"/>
    <property type="match status" value="1"/>
</dbReference>
<evidence type="ECO:0000256" key="6">
    <source>
        <dbReference type="HAMAP-Rule" id="MF_01848"/>
    </source>
</evidence>
<dbReference type="Pfam" id="PF05971">
    <property type="entry name" value="Methyltransf_10"/>
    <property type="match status" value="1"/>
</dbReference>
<keyword evidence="3 6" id="KW-0489">Methyltransferase</keyword>
<protein>
    <recommendedName>
        <fullName evidence="6">Ribosomal RNA large subunit methyltransferase F</fullName>
        <ecNumber evidence="6">2.1.1.181</ecNumber>
    </recommendedName>
    <alternativeName>
        <fullName evidence="6">23S rRNA mA1618 methyltransferase</fullName>
    </alternativeName>
    <alternativeName>
        <fullName evidence="6">rRNA adenine N-6-methyltransferase</fullName>
    </alternativeName>
</protein>